<feature type="domain" description="Vitellogenin" evidence="7">
    <location>
        <begin position="33"/>
        <end position="577"/>
    </location>
</feature>
<dbReference type="SUPFAM" id="SSF48431">
    <property type="entry name" value="Lipovitellin-phosvitin complex, superhelical domain"/>
    <property type="match status" value="1"/>
</dbReference>
<dbReference type="InterPro" id="IPR015816">
    <property type="entry name" value="Vitellinogen_b-sht_N"/>
</dbReference>
<dbReference type="GO" id="GO:0045735">
    <property type="term" value="F:nutrient reservoir activity"/>
    <property type="evidence" value="ECO:0007669"/>
    <property type="project" value="UniProtKB-KW"/>
</dbReference>
<feature type="region of interest" description="Disordered" evidence="6">
    <location>
        <begin position="97"/>
        <end position="119"/>
    </location>
</feature>
<dbReference type="SMART" id="SM00638">
    <property type="entry name" value="LPD_N"/>
    <property type="match status" value="1"/>
</dbReference>
<evidence type="ECO:0000256" key="1">
    <source>
        <dbReference type="ARBA" id="ARBA00022729"/>
    </source>
</evidence>
<evidence type="ECO:0000256" key="3">
    <source>
        <dbReference type="ARBA" id="ARBA00023157"/>
    </source>
</evidence>
<keyword evidence="2" id="KW-0758">Storage protein</keyword>
<organism evidence="8 9">
    <name type="scientific">Anopheles melas</name>
    <dbReference type="NCBI Taxonomy" id="34690"/>
    <lineage>
        <taxon>Eukaryota</taxon>
        <taxon>Metazoa</taxon>
        <taxon>Ecdysozoa</taxon>
        <taxon>Arthropoda</taxon>
        <taxon>Hexapoda</taxon>
        <taxon>Insecta</taxon>
        <taxon>Pterygota</taxon>
        <taxon>Neoptera</taxon>
        <taxon>Endopterygota</taxon>
        <taxon>Diptera</taxon>
        <taxon>Nematocera</taxon>
        <taxon>Culicoidea</taxon>
        <taxon>Culicidae</taxon>
        <taxon>Anophelinae</taxon>
        <taxon>Anopheles</taxon>
    </lineage>
</organism>
<evidence type="ECO:0000313" key="8">
    <source>
        <dbReference type="EnsemblMetazoa" id="AMEC022200-PA"/>
    </source>
</evidence>
<dbReference type="PANTHER" id="PTHR23345:SF15">
    <property type="entry name" value="VITELLOGENIN 1-RELATED"/>
    <property type="match status" value="1"/>
</dbReference>
<reference evidence="8" key="2">
    <citation type="submission" date="2020-05" db="UniProtKB">
        <authorList>
            <consortium name="EnsemblMetazoa"/>
        </authorList>
    </citation>
    <scope>IDENTIFICATION</scope>
    <source>
        <strain evidence="8">CM1001059</strain>
    </source>
</reference>
<evidence type="ECO:0000259" key="7">
    <source>
        <dbReference type="PROSITE" id="PS51211"/>
    </source>
</evidence>
<dbReference type="FunFam" id="2.20.50.20:FF:000003">
    <property type="entry name" value="Microsomal triglyceride transfer protein large subunit"/>
    <property type="match status" value="1"/>
</dbReference>
<evidence type="ECO:0000313" key="9">
    <source>
        <dbReference type="Proteomes" id="UP000075902"/>
    </source>
</evidence>
<name>A0A182UKR9_9DIPT</name>
<dbReference type="AlphaFoldDB" id="A0A182UKR9"/>
<accession>A0A182UKR9</accession>
<evidence type="ECO:0000256" key="4">
    <source>
        <dbReference type="ARBA" id="ARBA00023180"/>
    </source>
</evidence>
<comment type="caution">
    <text evidence="5">Lacks conserved residue(s) required for the propagation of feature annotation.</text>
</comment>
<dbReference type="GO" id="GO:0005319">
    <property type="term" value="F:lipid transporter activity"/>
    <property type="evidence" value="ECO:0007669"/>
    <property type="project" value="InterPro"/>
</dbReference>
<dbReference type="InterPro" id="IPR050733">
    <property type="entry name" value="Vitellogenin/Apolipophorin"/>
</dbReference>
<proteinExistence type="predicted"/>
<dbReference type="Pfam" id="PF01347">
    <property type="entry name" value="Vitellogenin_N"/>
    <property type="match status" value="2"/>
</dbReference>
<reference evidence="9" key="1">
    <citation type="submission" date="2014-01" db="EMBL/GenBank/DDBJ databases">
        <title>The Genome Sequence of Anopheles melas CM1001059_A (V2).</title>
        <authorList>
            <consortium name="The Broad Institute Genomics Platform"/>
            <person name="Neafsey D.E."/>
            <person name="Besansky N."/>
            <person name="Howell P."/>
            <person name="Walton C."/>
            <person name="Young S.K."/>
            <person name="Zeng Q."/>
            <person name="Gargeya S."/>
            <person name="Fitzgerald M."/>
            <person name="Haas B."/>
            <person name="Abouelleil A."/>
            <person name="Allen A.W."/>
            <person name="Alvarado L."/>
            <person name="Arachchi H.M."/>
            <person name="Berlin A.M."/>
            <person name="Chapman S.B."/>
            <person name="Gainer-Dewar J."/>
            <person name="Goldberg J."/>
            <person name="Griggs A."/>
            <person name="Gujja S."/>
            <person name="Hansen M."/>
            <person name="Howarth C."/>
            <person name="Imamovic A."/>
            <person name="Ireland A."/>
            <person name="Larimer J."/>
            <person name="McCowan C."/>
            <person name="Murphy C."/>
            <person name="Pearson M."/>
            <person name="Poon T.W."/>
            <person name="Priest M."/>
            <person name="Roberts A."/>
            <person name="Saif S."/>
            <person name="Shea T."/>
            <person name="Sisk P."/>
            <person name="Sykes S."/>
            <person name="Wortman J."/>
            <person name="Nusbaum C."/>
            <person name="Birren B."/>
        </authorList>
    </citation>
    <scope>NUCLEOTIDE SEQUENCE [LARGE SCALE GENOMIC DNA]</scope>
    <source>
        <strain evidence="9">CM1001059</strain>
    </source>
</reference>
<sequence>MVVLTVEGYKRNPLRDPQICGRPACYNSTKFNYNVGHLYKYDHSMYVKTAVVGSSVNISELHISSIVEVDFHAPCQGILRLHSIEVRERAERPVEEVEFEYGEEPEDTQPPAVDEQNGMHPKSDVIAEELMRFELRFDFHDGMIGELCHEDDEPVWTLNLKRGILSALQNTMPRLDIDYDTTETDVSGICDVQYKTNGRNGTGLLFRKTKDLASCRRRHKTKSFIQTVPYDFRTIMIDNSIYKSVACYERHQLVPFSNGLAGAVTETYNRLELTDEETYSQESNNEIDIQRLTLMKDQIVENNIEPALANKWMESFAFLTRPNEEVLEAMLELMKHGKESGDQTYLLSATTVVNTFCKIHFDCDESEEVQAIVQYLEEELLDTIESVEVMAENDRQKRERVIVLLMSLGNMGVVNKRLNFELRTIIESERYPTEVRVEAVNVFRRSDCIRTKDYFLKLYSTFLLDVEVRIAAYLQAMRCPDHLSVRLIKNVLKTEEVKQVGSFVWSHLTNLAKSASPVRVQAQGLLAENDLDSKFNLDIRKFSRNYEQTLFFDEYNFGMTVDSNVIFSTESYVPRSVRLNLTTDLFGESINFLELNVIARQIQEDVDRLGFQLKGNFDKPQVTIGVKIFGNDLHYYSNGLQLFKISDERKKLA</sequence>
<keyword evidence="9" id="KW-1185">Reference proteome</keyword>
<dbReference type="VEuPathDB" id="VectorBase:AMEC022200"/>
<protein>
    <recommendedName>
        <fullName evidence="7">Vitellogenin domain-containing protein</fullName>
    </recommendedName>
</protein>
<dbReference type="SUPFAM" id="SSF56968">
    <property type="entry name" value="Lipovitellin-phosvitin complex, beta-sheet shell regions"/>
    <property type="match status" value="2"/>
</dbReference>
<feature type="compositionally biased region" description="Acidic residues" evidence="6">
    <location>
        <begin position="97"/>
        <end position="107"/>
    </location>
</feature>
<dbReference type="FunFam" id="2.30.230.10:FF:000007">
    <property type="entry name" value="Apolipoprotein lipid transfer particle"/>
    <property type="match status" value="1"/>
</dbReference>
<dbReference type="Gene3D" id="1.25.10.20">
    <property type="entry name" value="Vitellinogen, superhelical"/>
    <property type="match status" value="1"/>
</dbReference>
<dbReference type="Gene3D" id="2.30.230.10">
    <property type="entry name" value="Lipovitellin, beta-sheet shell regions, chain A"/>
    <property type="match status" value="1"/>
</dbReference>
<dbReference type="STRING" id="34690.A0A182UKR9"/>
<dbReference type="InterPro" id="IPR015819">
    <property type="entry name" value="Lipid_transp_b-sht_shell"/>
</dbReference>
<dbReference type="InterPro" id="IPR011030">
    <property type="entry name" value="Lipovitellin_superhlx_dom"/>
</dbReference>
<evidence type="ECO:0000256" key="6">
    <source>
        <dbReference type="SAM" id="MobiDB-lite"/>
    </source>
</evidence>
<keyword evidence="3" id="KW-1015">Disulfide bond</keyword>
<evidence type="ECO:0000256" key="2">
    <source>
        <dbReference type="ARBA" id="ARBA00022761"/>
    </source>
</evidence>
<dbReference type="Gene3D" id="2.20.50.20">
    <property type="entry name" value="Lipovitellin. Chain A, domain 3"/>
    <property type="match status" value="1"/>
</dbReference>
<keyword evidence="1" id="KW-0732">Signal</keyword>
<dbReference type="PANTHER" id="PTHR23345">
    <property type="entry name" value="VITELLOGENIN-RELATED"/>
    <property type="match status" value="1"/>
</dbReference>
<dbReference type="EnsemblMetazoa" id="AMEC022200-RA">
    <property type="protein sequence ID" value="AMEC022200-PA"/>
    <property type="gene ID" value="AMEC022200"/>
</dbReference>
<dbReference type="InterPro" id="IPR015817">
    <property type="entry name" value="Vitellinogen_open_b-sht_sub1"/>
</dbReference>
<dbReference type="Proteomes" id="UP000075902">
    <property type="component" value="Unassembled WGS sequence"/>
</dbReference>
<dbReference type="Pfam" id="PF09172">
    <property type="entry name" value="Vit_open_b-sht"/>
    <property type="match status" value="1"/>
</dbReference>
<dbReference type="InterPro" id="IPR001747">
    <property type="entry name" value="Vitellogenin_N"/>
</dbReference>
<dbReference type="InterPro" id="IPR015255">
    <property type="entry name" value="Vitellinogen_open_b-sht"/>
</dbReference>
<keyword evidence="4" id="KW-0325">Glycoprotein</keyword>
<evidence type="ECO:0000256" key="5">
    <source>
        <dbReference type="PROSITE-ProRule" id="PRU00557"/>
    </source>
</evidence>
<dbReference type="PROSITE" id="PS51211">
    <property type="entry name" value="VITELLOGENIN"/>
    <property type="match status" value="1"/>
</dbReference>